<name>V5BMZ7_9GAMM</name>
<keyword evidence="2" id="KW-1185">Reference proteome</keyword>
<dbReference type="EMBL" id="AYLO01000128">
    <property type="protein sequence ID" value="ESS69174.1"/>
    <property type="molecule type" value="Genomic_DNA"/>
</dbReference>
<reference evidence="1 2" key="1">
    <citation type="journal article" date="2013" name="Genome Announc.">
        <title>Draft Genome Sequence of the Methanotrophic Gammaproteobacterium Methyloglobulus morosus DSM 22980 Strain KoM1.</title>
        <authorList>
            <person name="Poehlein A."/>
            <person name="Deutzmann J.S."/>
            <person name="Daniel R."/>
            <person name="Simeonova D.D."/>
        </authorList>
    </citation>
    <scope>NUCLEOTIDE SEQUENCE [LARGE SCALE GENOMIC DNA]</scope>
    <source>
        <strain evidence="1 2">KoM1</strain>
    </source>
</reference>
<organism evidence="1 2">
    <name type="scientific">Methyloglobulus morosus KoM1</name>
    <dbReference type="NCBI Taxonomy" id="1116472"/>
    <lineage>
        <taxon>Bacteria</taxon>
        <taxon>Pseudomonadati</taxon>
        <taxon>Pseudomonadota</taxon>
        <taxon>Gammaproteobacteria</taxon>
        <taxon>Methylococcales</taxon>
        <taxon>Methylococcaceae</taxon>
        <taxon>Methyloglobulus</taxon>
    </lineage>
</organism>
<dbReference type="STRING" id="1116472.MGMO_138c00120"/>
<dbReference type="Proteomes" id="UP000017842">
    <property type="component" value="Unassembled WGS sequence"/>
</dbReference>
<dbReference type="AlphaFoldDB" id="V5BMZ7"/>
<proteinExistence type="predicted"/>
<comment type="caution">
    <text evidence="1">The sequence shown here is derived from an EMBL/GenBank/DDBJ whole genome shotgun (WGS) entry which is preliminary data.</text>
</comment>
<evidence type="ECO:0000313" key="1">
    <source>
        <dbReference type="EMBL" id="ESS69174.1"/>
    </source>
</evidence>
<gene>
    <name evidence="1" type="ORF">MGMO_138c00120</name>
</gene>
<sequence length="94" mass="10528">MKPNDIGEWRYLLHARACSEPLSINKHWLCADEYCLHINFYNQTINALRFSSSKNALIVGNKSVLIYTVGRYPGYFTTVAGQNGQGENPASADC</sequence>
<accession>V5BMZ7</accession>
<evidence type="ECO:0000313" key="2">
    <source>
        <dbReference type="Proteomes" id="UP000017842"/>
    </source>
</evidence>
<protein>
    <submittedName>
        <fullName evidence="1">Uncharacterized protein</fullName>
    </submittedName>
</protein>